<evidence type="ECO:0000313" key="6">
    <source>
        <dbReference type="Proteomes" id="UP000622653"/>
    </source>
</evidence>
<dbReference type="Pfam" id="PF00293">
    <property type="entry name" value="NUDIX"/>
    <property type="match status" value="1"/>
</dbReference>
<sequence>MKIDQVYPGVAVVILDETKQQVLLQQRADVKQWGIPSGHVEIGETVAQAAIREVWEEANVKISIERLVGVYSEPASQVFHYPDGRVVHFITTCFLAKIVEGTIQADCKESLDMRFFPIDQLPTALLPMHPRWLQDALSETERAYIR</sequence>
<dbReference type="PROSITE" id="PS00893">
    <property type="entry name" value="NUDIX_BOX"/>
    <property type="match status" value="1"/>
</dbReference>
<dbReference type="AlphaFoldDB" id="A0A8J7G305"/>
<dbReference type="InterPro" id="IPR015797">
    <property type="entry name" value="NUDIX_hydrolase-like_dom_sf"/>
</dbReference>
<evidence type="ECO:0000256" key="2">
    <source>
        <dbReference type="ARBA" id="ARBA00022801"/>
    </source>
</evidence>
<comment type="similarity">
    <text evidence="3">Belongs to the Nudix hydrolase family.</text>
</comment>
<dbReference type="SUPFAM" id="SSF55811">
    <property type="entry name" value="Nudix"/>
    <property type="match status" value="1"/>
</dbReference>
<dbReference type="Proteomes" id="UP000622653">
    <property type="component" value="Unassembled WGS sequence"/>
</dbReference>
<dbReference type="InterPro" id="IPR000086">
    <property type="entry name" value="NUDIX_hydrolase_dom"/>
</dbReference>
<dbReference type="PROSITE" id="PS51462">
    <property type="entry name" value="NUDIX"/>
    <property type="match status" value="1"/>
</dbReference>
<reference evidence="5" key="1">
    <citation type="submission" date="2020-11" db="EMBL/GenBank/DDBJ databases">
        <title>Multidrug resistant novel bacterium Savagea serpentis sp. nov., isolated from the scats of a vine snake (Ahaetulla nasuta).</title>
        <authorList>
            <person name="Venkata Ramana V."/>
            <person name="Vikas Patil S."/>
            <person name="Yogita Lugani V."/>
        </authorList>
    </citation>
    <scope>NUCLEOTIDE SEQUENCE</scope>
    <source>
        <strain evidence="5">SN6</strain>
    </source>
</reference>
<dbReference type="EMBL" id="JADKPV010000001">
    <property type="protein sequence ID" value="MBF4500187.1"/>
    <property type="molecule type" value="Genomic_DNA"/>
</dbReference>
<feature type="domain" description="Nudix hydrolase" evidence="4">
    <location>
        <begin position="5"/>
        <end position="139"/>
    </location>
</feature>
<name>A0A8J7G305_9BACL</name>
<gene>
    <name evidence="5" type="ORF">IRY55_02330</name>
</gene>
<dbReference type="PANTHER" id="PTHR43046">
    <property type="entry name" value="GDP-MANNOSE MANNOSYL HYDROLASE"/>
    <property type="match status" value="1"/>
</dbReference>
<comment type="caution">
    <text evidence="5">The sequence shown here is derived from an EMBL/GenBank/DDBJ whole genome shotgun (WGS) entry which is preliminary data.</text>
</comment>
<keyword evidence="2 3" id="KW-0378">Hydrolase</keyword>
<dbReference type="Gene3D" id="3.90.79.10">
    <property type="entry name" value="Nucleoside Triphosphate Pyrophosphohydrolase"/>
    <property type="match status" value="1"/>
</dbReference>
<evidence type="ECO:0000259" key="4">
    <source>
        <dbReference type="PROSITE" id="PS51462"/>
    </source>
</evidence>
<proteinExistence type="inferred from homology"/>
<dbReference type="InterPro" id="IPR020476">
    <property type="entry name" value="Nudix_hydrolase"/>
</dbReference>
<dbReference type="InterPro" id="IPR020084">
    <property type="entry name" value="NUDIX_hydrolase_CS"/>
</dbReference>
<accession>A0A8J7G305</accession>
<comment type="cofactor">
    <cofactor evidence="1">
        <name>Mg(2+)</name>
        <dbReference type="ChEBI" id="CHEBI:18420"/>
    </cofactor>
</comment>
<organism evidence="5 6">
    <name type="scientific">Savagea serpentis</name>
    <dbReference type="NCBI Taxonomy" id="2785297"/>
    <lineage>
        <taxon>Bacteria</taxon>
        <taxon>Bacillati</taxon>
        <taxon>Bacillota</taxon>
        <taxon>Bacilli</taxon>
        <taxon>Bacillales</taxon>
        <taxon>Caryophanaceae</taxon>
        <taxon>Savagea</taxon>
    </lineage>
</organism>
<evidence type="ECO:0000256" key="1">
    <source>
        <dbReference type="ARBA" id="ARBA00001946"/>
    </source>
</evidence>
<dbReference type="GO" id="GO:0016787">
    <property type="term" value="F:hydrolase activity"/>
    <property type="evidence" value="ECO:0007669"/>
    <property type="project" value="UniProtKB-KW"/>
</dbReference>
<evidence type="ECO:0000313" key="5">
    <source>
        <dbReference type="EMBL" id="MBF4500187.1"/>
    </source>
</evidence>
<dbReference type="PANTHER" id="PTHR43046:SF2">
    <property type="entry name" value="8-OXO-DGTP DIPHOSPHATASE-RELATED"/>
    <property type="match status" value="1"/>
</dbReference>
<dbReference type="RefSeq" id="WP_194561639.1">
    <property type="nucleotide sequence ID" value="NZ_JADKPV010000001.1"/>
</dbReference>
<keyword evidence="6" id="KW-1185">Reference proteome</keyword>
<evidence type="ECO:0000256" key="3">
    <source>
        <dbReference type="RuleBase" id="RU003476"/>
    </source>
</evidence>
<dbReference type="PRINTS" id="PR00502">
    <property type="entry name" value="NUDIXFAMILY"/>
</dbReference>
<protein>
    <submittedName>
        <fullName evidence="5">NUDIX domain-containing protein</fullName>
    </submittedName>
</protein>